<protein>
    <submittedName>
        <fullName evidence="1">RCG41905</fullName>
    </submittedName>
</protein>
<gene>
    <name evidence="1" type="ORF">rCG_41905</name>
</gene>
<accession>A6KKU2</accession>
<evidence type="ECO:0000313" key="2">
    <source>
        <dbReference type="Proteomes" id="UP000234681"/>
    </source>
</evidence>
<organism evidence="1 2">
    <name type="scientific">Rattus norvegicus</name>
    <name type="common">Rat</name>
    <dbReference type="NCBI Taxonomy" id="10116"/>
    <lineage>
        <taxon>Eukaryota</taxon>
        <taxon>Metazoa</taxon>
        <taxon>Chordata</taxon>
        <taxon>Craniata</taxon>
        <taxon>Vertebrata</taxon>
        <taxon>Euteleostomi</taxon>
        <taxon>Mammalia</taxon>
        <taxon>Eutheria</taxon>
        <taxon>Euarchontoglires</taxon>
        <taxon>Glires</taxon>
        <taxon>Rodentia</taxon>
        <taxon>Myomorpha</taxon>
        <taxon>Muroidea</taxon>
        <taxon>Muridae</taxon>
        <taxon>Murinae</taxon>
        <taxon>Rattus</taxon>
    </lineage>
</organism>
<reference evidence="1 2" key="1">
    <citation type="submission" date="2005-07" db="EMBL/GenBank/DDBJ databases">
        <authorList>
            <person name="Mural R.J."/>
            <person name="Li P.W."/>
            <person name="Adams M.D."/>
            <person name="Amanatides P.G."/>
            <person name="Baden-Tillson H."/>
            <person name="Barnstead M."/>
            <person name="Chin S.H."/>
            <person name="Dew I."/>
            <person name="Evans C.A."/>
            <person name="Ferriera S."/>
            <person name="Flanigan M."/>
            <person name="Fosler C."/>
            <person name="Glodek A."/>
            <person name="Gu Z."/>
            <person name="Holt R.A."/>
            <person name="Jennings D."/>
            <person name="Kraft C.L."/>
            <person name="Lu F."/>
            <person name="Nguyen T."/>
            <person name="Nusskern D.R."/>
            <person name="Pfannkoch C.M."/>
            <person name="Sitter C."/>
            <person name="Sutton G.G."/>
            <person name="Venter J.C."/>
            <person name="Wang Z."/>
            <person name="Woodage T."/>
            <person name="Zheng X.H."/>
            <person name="Zhong F."/>
        </authorList>
    </citation>
    <scope>NUCLEOTIDE SEQUENCE [LARGE SCALE GENOMIC DNA]</scope>
    <source>
        <strain>BN</strain>
        <strain evidence="2">Sprague-Dawley</strain>
    </source>
</reference>
<proteinExistence type="predicted"/>
<sequence length="11" mass="1366">MTLWHCLFLCV</sequence>
<dbReference type="EMBL" id="CH474061">
    <property type="protein sequence ID" value="EDL86286.1"/>
    <property type="molecule type" value="Genomic_DNA"/>
</dbReference>
<evidence type="ECO:0000313" key="1">
    <source>
        <dbReference type="EMBL" id="EDL86286.1"/>
    </source>
</evidence>
<dbReference type="Proteomes" id="UP000234681">
    <property type="component" value="Chromosome 15"/>
</dbReference>
<name>A6KKU2_RAT</name>